<feature type="transmembrane region" description="Helical" evidence="1">
    <location>
        <begin position="51"/>
        <end position="72"/>
    </location>
</feature>
<dbReference type="Pfam" id="PF07690">
    <property type="entry name" value="MFS_1"/>
    <property type="match status" value="1"/>
</dbReference>
<dbReference type="Gene3D" id="1.20.1250.20">
    <property type="entry name" value="MFS general substrate transporter like domains"/>
    <property type="match status" value="1"/>
</dbReference>
<keyword evidence="1" id="KW-1133">Transmembrane helix</keyword>
<feature type="transmembrane region" description="Helical" evidence="1">
    <location>
        <begin position="174"/>
        <end position="195"/>
    </location>
</feature>
<evidence type="ECO:0000313" key="2">
    <source>
        <dbReference type="EMBL" id="MBU2664415.1"/>
    </source>
</evidence>
<feature type="transmembrane region" description="Helical" evidence="1">
    <location>
        <begin position="365"/>
        <end position="385"/>
    </location>
</feature>
<dbReference type="InterPro" id="IPR036259">
    <property type="entry name" value="MFS_trans_sf"/>
</dbReference>
<comment type="caution">
    <text evidence="2">The sequence shown here is derived from an EMBL/GenBank/DDBJ whole genome shotgun (WGS) entry which is preliminary data.</text>
</comment>
<sequence length="404" mass="40605">MSATPAERAGARVVLRQPYVPLVLTAAQVGRLPLAASPLAILLFARETLSLVVAGALVAVFTAGMAVGAPVLARAVDRWRQPPVLYGSAALSTVGYLIAAYAPGRPLVIGLGAALAGLGTPPLEACLRALWPMLVPPDAVHAAYALDIAVQEVIFVTGPLVTLGAVALGGPAAGLYAAALLQLIGVIAFVAAPAVREWRGTPARRHWAGPLREPRLAVMVAGVAFVGAAVGSIPVVLTGYAEAAGDRSLTGWLLAAQAGGALIGGLLYTRASPGGPRRLPVLTAVFAVGYLPLLIAPGTAAMTVLLILSGLMLPPVLTAVFLAADRLAPTGTVVEAFAWIMTAFSVGSALGAAVAGPLTDLGVRAGFAFAPVAAVVAVAAMALVLRPGRDGLDARPNQGESAGD</sequence>
<protein>
    <submittedName>
        <fullName evidence="2">MFS transporter</fullName>
    </submittedName>
</protein>
<evidence type="ECO:0000313" key="3">
    <source>
        <dbReference type="Proteomes" id="UP001519654"/>
    </source>
</evidence>
<keyword evidence="1" id="KW-0812">Transmembrane</keyword>
<feature type="transmembrane region" description="Helical" evidence="1">
    <location>
        <begin position="249"/>
        <end position="267"/>
    </location>
</feature>
<organism evidence="2 3">
    <name type="scientific">Paractinoplanes bogorensis</name>
    <dbReference type="NCBI Taxonomy" id="1610840"/>
    <lineage>
        <taxon>Bacteria</taxon>
        <taxon>Bacillati</taxon>
        <taxon>Actinomycetota</taxon>
        <taxon>Actinomycetes</taxon>
        <taxon>Micromonosporales</taxon>
        <taxon>Micromonosporaceae</taxon>
        <taxon>Paractinoplanes</taxon>
    </lineage>
</organism>
<dbReference type="PANTHER" id="PTHR23542:SF1">
    <property type="entry name" value="MAJOR FACILITATOR SUPERFAMILY (MFS) PROFILE DOMAIN-CONTAINING PROTEIN"/>
    <property type="match status" value="1"/>
</dbReference>
<dbReference type="SUPFAM" id="SSF103473">
    <property type="entry name" value="MFS general substrate transporter"/>
    <property type="match status" value="1"/>
</dbReference>
<keyword evidence="3" id="KW-1185">Reference proteome</keyword>
<feature type="transmembrane region" description="Helical" evidence="1">
    <location>
        <begin position="84"/>
        <end position="102"/>
    </location>
</feature>
<feature type="transmembrane region" description="Helical" evidence="1">
    <location>
        <begin position="302"/>
        <end position="324"/>
    </location>
</feature>
<proteinExistence type="predicted"/>
<reference evidence="2 3" key="1">
    <citation type="submission" date="2021-06" db="EMBL/GenBank/DDBJ databases">
        <title>Actinoplanes lichenicola sp. nov., and Actinoplanes ovalisporus sp. nov., isolated from lichen in Thailand.</title>
        <authorList>
            <person name="Saeng-In P."/>
            <person name="Kanchanasin P."/>
            <person name="Yuki M."/>
            <person name="Kudo T."/>
            <person name="Ohkuma M."/>
            <person name="Phongsopitanun W."/>
            <person name="Tanasupawat S."/>
        </authorList>
    </citation>
    <scope>NUCLEOTIDE SEQUENCE [LARGE SCALE GENOMIC DNA]</scope>
    <source>
        <strain evidence="2 3">NBRC 110975</strain>
    </source>
</reference>
<feature type="transmembrane region" description="Helical" evidence="1">
    <location>
        <begin position="279"/>
        <end position="296"/>
    </location>
</feature>
<feature type="transmembrane region" description="Helical" evidence="1">
    <location>
        <begin position="20"/>
        <end position="45"/>
    </location>
</feature>
<feature type="transmembrane region" description="Helical" evidence="1">
    <location>
        <begin position="336"/>
        <end position="359"/>
    </location>
</feature>
<accession>A0ABS5YLV4</accession>
<dbReference type="RefSeq" id="WP_215787022.1">
    <property type="nucleotide sequence ID" value="NZ_JAHKKG010000004.1"/>
</dbReference>
<gene>
    <name evidence="2" type="ORF">KOI35_13005</name>
</gene>
<dbReference type="EMBL" id="JAHKKG010000004">
    <property type="protein sequence ID" value="MBU2664415.1"/>
    <property type="molecule type" value="Genomic_DNA"/>
</dbReference>
<name>A0ABS5YLV4_9ACTN</name>
<feature type="transmembrane region" description="Helical" evidence="1">
    <location>
        <begin position="216"/>
        <end position="237"/>
    </location>
</feature>
<dbReference type="Proteomes" id="UP001519654">
    <property type="component" value="Unassembled WGS sequence"/>
</dbReference>
<evidence type="ECO:0000256" key="1">
    <source>
        <dbReference type="SAM" id="Phobius"/>
    </source>
</evidence>
<keyword evidence="1" id="KW-0472">Membrane</keyword>
<dbReference type="PANTHER" id="PTHR23542">
    <property type="match status" value="1"/>
</dbReference>
<dbReference type="InterPro" id="IPR011701">
    <property type="entry name" value="MFS"/>
</dbReference>